<dbReference type="InterPro" id="IPR018062">
    <property type="entry name" value="HTH_AraC-typ_CS"/>
</dbReference>
<comment type="caution">
    <text evidence="5">The sequence shown here is derived from an EMBL/GenBank/DDBJ whole genome shotgun (WGS) entry which is preliminary data.</text>
</comment>
<reference evidence="5" key="1">
    <citation type="submission" date="2019-08" db="EMBL/GenBank/DDBJ databases">
        <authorList>
            <person name="Kucharzyk K."/>
            <person name="Murdoch R.W."/>
            <person name="Higgins S."/>
            <person name="Loffler F."/>
        </authorList>
    </citation>
    <scope>NUCLEOTIDE SEQUENCE</scope>
</reference>
<dbReference type="Gene3D" id="1.10.10.60">
    <property type="entry name" value="Homeodomain-like"/>
    <property type="match status" value="2"/>
</dbReference>
<sequence>MLMNVQFQKDKLKKILQSFSIVTKLTIGIFDTSCKEILLCKHQPIFCDVIRNSPQGTEMCLNCDILSLKTAHILKDSHQYRCHAGLIDACSPIIENEQIYGYLLYGQFLDDSSYEEQWQRTKQLCHWHTDKGLLKKHFFELQRLSSDEIKASIEIVKACTSYIILQEVVKSYKKTDAEKIIGYINENFNKDIKLDFISSKLNMSKTKLYNITKNEFNKTPGELIIKKRIDVAKSYLTKTDLCICEISSLVGISDYNYFSRIFKKKESISPSRFRDISRSGTFQKLTDV</sequence>
<feature type="domain" description="HTH araC/xylS-type" evidence="4">
    <location>
        <begin position="178"/>
        <end position="276"/>
    </location>
</feature>
<dbReference type="PANTHER" id="PTHR43280:SF28">
    <property type="entry name" value="HTH-TYPE TRANSCRIPTIONAL ACTIVATOR RHAS"/>
    <property type="match status" value="1"/>
</dbReference>
<dbReference type="GO" id="GO:0043565">
    <property type="term" value="F:sequence-specific DNA binding"/>
    <property type="evidence" value="ECO:0007669"/>
    <property type="project" value="InterPro"/>
</dbReference>
<dbReference type="GO" id="GO:0003700">
    <property type="term" value="F:DNA-binding transcription factor activity"/>
    <property type="evidence" value="ECO:0007669"/>
    <property type="project" value="InterPro"/>
</dbReference>
<dbReference type="PROSITE" id="PS01124">
    <property type="entry name" value="HTH_ARAC_FAMILY_2"/>
    <property type="match status" value="1"/>
</dbReference>
<dbReference type="PANTHER" id="PTHR43280">
    <property type="entry name" value="ARAC-FAMILY TRANSCRIPTIONAL REGULATOR"/>
    <property type="match status" value="1"/>
</dbReference>
<evidence type="ECO:0000256" key="1">
    <source>
        <dbReference type="ARBA" id="ARBA00023015"/>
    </source>
</evidence>
<evidence type="ECO:0000256" key="2">
    <source>
        <dbReference type="ARBA" id="ARBA00023125"/>
    </source>
</evidence>
<dbReference type="EMBL" id="VSSQ01021168">
    <property type="protein sequence ID" value="MPM66574.1"/>
    <property type="molecule type" value="Genomic_DNA"/>
</dbReference>
<evidence type="ECO:0000259" key="4">
    <source>
        <dbReference type="PROSITE" id="PS01124"/>
    </source>
</evidence>
<gene>
    <name evidence="5" type="primary">rhaS_79</name>
    <name evidence="5" type="ORF">SDC9_113484</name>
</gene>
<dbReference type="SMART" id="SM00342">
    <property type="entry name" value="HTH_ARAC"/>
    <property type="match status" value="1"/>
</dbReference>
<protein>
    <submittedName>
        <fullName evidence="5">HTH-type transcriptional activator RhaS</fullName>
    </submittedName>
</protein>
<dbReference type="InterPro" id="IPR009057">
    <property type="entry name" value="Homeodomain-like_sf"/>
</dbReference>
<dbReference type="InterPro" id="IPR018771">
    <property type="entry name" value="PocR_dom"/>
</dbReference>
<proteinExistence type="predicted"/>
<keyword evidence="3" id="KW-0804">Transcription</keyword>
<evidence type="ECO:0000256" key="3">
    <source>
        <dbReference type="ARBA" id="ARBA00023163"/>
    </source>
</evidence>
<dbReference type="InterPro" id="IPR018060">
    <property type="entry name" value="HTH_AraC"/>
</dbReference>
<keyword evidence="1" id="KW-0805">Transcription regulation</keyword>
<dbReference type="AlphaFoldDB" id="A0A645BXY4"/>
<organism evidence="5">
    <name type="scientific">bioreactor metagenome</name>
    <dbReference type="NCBI Taxonomy" id="1076179"/>
    <lineage>
        <taxon>unclassified sequences</taxon>
        <taxon>metagenomes</taxon>
        <taxon>ecological metagenomes</taxon>
    </lineage>
</organism>
<dbReference type="SUPFAM" id="SSF46689">
    <property type="entry name" value="Homeodomain-like"/>
    <property type="match status" value="1"/>
</dbReference>
<dbReference type="PROSITE" id="PS00041">
    <property type="entry name" value="HTH_ARAC_FAMILY_1"/>
    <property type="match status" value="1"/>
</dbReference>
<dbReference type="Pfam" id="PF10114">
    <property type="entry name" value="PocR"/>
    <property type="match status" value="1"/>
</dbReference>
<accession>A0A645BXY4</accession>
<evidence type="ECO:0000313" key="5">
    <source>
        <dbReference type="EMBL" id="MPM66574.1"/>
    </source>
</evidence>
<keyword evidence="2" id="KW-0238">DNA-binding</keyword>
<dbReference type="Pfam" id="PF12833">
    <property type="entry name" value="HTH_18"/>
    <property type="match status" value="1"/>
</dbReference>
<name>A0A645BXY4_9ZZZZ</name>